<evidence type="ECO:0000313" key="1">
    <source>
        <dbReference type="EMBL" id="TKR61558.1"/>
    </source>
</evidence>
<dbReference type="AlphaFoldDB" id="A0A4U5LZ07"/>
<sequence>MPVNYILKDIVGQVKRQQSLERLPCSSCDESINPQKILLCRTCSPTAALRQEIICGHCGFLRHSGHKLVSLHLASTELRNNAKKTILRERKSTLEGISSLTDAVEVLKQHFTETIANYIRGTNVFFTAETRINDAFMPLETLGGLEKNALKEGEELKRKVAATHAIVARINEELSGERELDMSD</sequence>
<organism evidence="1 2">
    <name type="scientific">Steinernema carpocapsae</name>
    <name type="common">Entomopathogenic nematode</name>
    <dbReference type="NCBI Taxonomy" id="34508"/>
    <lineage>
        <taxon>Eukaryota</taxon>
        <taxon>Metazoa</taxon>
        <taxon>Ecdysozoa</taxon>
        <taxon>Nematoda</taxon>
        <taxon>Chromadorea</taxon>
        <taxon>Rhabditida</taxon>
        <taxon>Tylenchina</taxon>
        <taxon>Panagrolaimomorpha</taxon>
        <taxon>Strongyloidoidea</taxon>
        <taxon>Steinernematidae</taxon>
        <taxon>Steinernema</taxon>
    </lineage>
</organism>
<name>A0A4U5LZ07_STECR</name>
<dbReference type="EMBL" id="AZBU02000011">
    <property type="protein sequence ID" value="TKR61558.1"/>
    <property type="molecule type" value="Genomic_DNA"/>
</dbReference>
<reference evidence="1 2" key="2">
    <citation type="journal article" date="2019" name="G3 (Bethesda)">
        <title>Hybrid Assembly of the Genome of the Entomopathogenic Nematode Steinernema carpocapsae Identifies the X-Chromosome.</title>
        <authorList>
            <person name="Serra L."/>
            <person name="Macchietto M."/>
            <person name="Macias-Munoz A."/>
            <person name="McGill C.J."/>
            <person name="Rodriguez I.M."/>
            <person name="Rodriguez B."/>
            <person name="Murad R."/>
            <person name="Mortazavi A."/>
        </authorList>
    </citation>
    <scope>NUCLEOTIDE SEQUENCE [LARGE SCALE GENOMIC DNA]</scope>
    <source>
        <strain evidence="1 2">ALL</strain>
    </source>
</reference>
<accession>A0A4U5LZ07</accession>
<gene>
    <name evidence="1" type="ORF">L596_028652</name>
</gene>
<comment type="caution">
    <text evidence="1">The sequence shown here is derived from an EMBL/GenBank/DDBJ whole genome shotgun (WGS) entry which is preliminary data.</text>
</comment>
<reference evidence="1 2" key="1">
    <citation type="journal article" date="2015" name="Genome Biol.">
        <title>Comparative genomics of Steinernema reveals deeply conserved gene regulatory networks.</title>
        <authorList>
            <person name="Dillman A.R."/>
            <person name="Macchietto M."/>
            <person name="Porter C.F."/>
            <person name="Rogers A."/>
            <person name="Williams B."/>
            <person name="Antoshechkin I."/>
            <person name="Lee M.M."/>
            <person name="Goodwin Z."/>
            <person name="Lu X."/>
            <person name="Lewis E.E."/>
            <person name="Goodrich-Blair H."/>
            <person name="Stock S.P."/>
            <person name="Adams B.J."/>
            <person name="Sternberg P.W."/>
            <person name="Mortazavi A."/>
        </authorList>
    </citation>
    <scope>NUCLEOTIDE SEQUENCE [LARGE SCALE GENOMIC DNA]</scope>
    <source>
        <strain evidence="1 2">ALL</strain>
    </source>
</reference>
<dbReference type="OrthoDB" id="6105938at2759"/>
<proteinExistence type="predicted"/>
<evidence type="ECO:0000313" key="2">
    <source>
        <dbReference type="Proteomes" id="UP000298663"/>
    </source>
</evidence>
<keyword evidence="2" id="KW-1185">Reference proteome</keyword>
<protein>
    <submittedName>
        <fullName evidence="1">Uncharacterized protein</fullName>
    </submittedName>
</protein>
<dbReference type="Proteomes" id="UP000298663">
    <property type="component" value="Unassembled WGS sequence"/>
</dbReference>